<evidence type="ECO:0000256" key="2">
    <source>
        <dbReference type="ARBA" id="ARBA00032745"/>
    </source>
</evidence>
<dbReference type="PANTHER" id="PTHR10334">
    <property type="entry name" value="CYSTEINE-RICH SECRETORY PROTEIN-RELATED"/>
    <property type="match status" value="1"/>
</dbReference>
<organism evidence="5">
    <name type="scientific">Scolopendra subspinipes</name>
    <name type="common">Vietnamese centipede</name>
    <dbReference type="NCBI Taxonomy" id="55038"/>
    <lineage>
        <taxon>Eukaryota</taxon>
        <taxon>Metazoa</taxon>
        <taxon>Ecdysozoa</taxon>
        <taxon>Arthropoda</taxon>
        <taxon>Myriapoda</taxon>
        <taxon>Chilopoda</taxon>
        <taxon>Pleurostigmophora</taxon>
        <taxon>Scolopendromorpha</taxon>
        <taxon>Scolopendridae</taxon>
        <taxon>Scolopendra</taxon>
    </lineage>
</organism>
<protein>
    <recommendedName>
        <fullName evidence="2">Cysteine-rich venom protein</fullName>
    </recommendedName>
</protein>
<comment type="similarity">
    <text evidence="1">Belongs to the CRISP family. Venom allergen 5-like subfamily.</text>
</comment>
<dbReference type="GO" id="GO:0005576">
    <property type="term" value="C:extracellular region"/>
    <property type="evidence" value="ECO:0007669"/>
    <property type="project" value="InterPro"/>
</dbReference>
<dbReference type="InterPro" id="IPR018244">
    <property type="entry name" value="Allrgn_V5/Tpx1_CS"/>
</dbReference>
<sequence length="257" mass="28859">MTGGFVMMNLLFIFLAGLVTIHQSEGSFLIQKSQRLPQNFTFGRKLPEELPAKSRTYYAVKPGTCNILFSGLDEDQKKEIVNIHNKLRQKVANGNQPKQPSAMNMNLLRWDDKLAHSAQTLSNTCIAKHKKPILKTYRSVGQNIGSGWSSFTEKTAKFKSFIDAWYDEVKLFDSKKIQPFLYTKAYGHYTQVVWARTLAVGCGFTAYRDDKGVFNKIFVCNYGPSGNYPGSAVYLSGKTCTACRKGCSKQFPGLCNI</sequence>
<dbReference type="PROSITE" id="PS01009">
    <property type="entry name" value="CRISP_1"/>
    <property type="match status" value="1"/>
</dbReference>
<dbReference type="PRINTS" id="PR00838">
    <property type="entry name" value="V5ALLERGEN"/>
</dbReference>
<dbReference type="InterPro" id="IPR014044">
    <property type="entry name" value="CAP_dom"/>
</dbReference>
<dbReference type="PROSITE" id="PS01010">
    <property type="entry name" value="CRISP_2"/>
    <property type="match status" value="1"/>
</dbReference>
<keyword evidence="3" id="KW-0732">Signal</keyword>
<dbReference type="EMBL" id="MK440603">
    <property type="protein sequence ID" value="QEE04220.1"/>
    <property type="molecule type" value="mRNA"/>
</dbReference>
<accession>A0A5B9CSS5</accession>
<name>A0A5B9CSS5_SCOSU</name>
<feature type="domain" description="SCP" evidence="4">
    <location>
        <begin position="75"/>
        <end position="230"/>
    </location>
</feature>
<evidence type="ECO:0000256" key="3">
    <source>
        <dbReference type="SAM" id="SignalP"/>
    </source>
</evidence>
<feature type="signal peptide" evidence="3">
    <location>
        <begin position="1"/>
        <end position="26"/>
    </location>
</feature>
<dbReference type="InterPro" id="IPR002413">
    <property type="entry name" value="V5_allergen-like"/>
</dbReference>
<dbReference type="CDD" id="cd05380">
    <property type="entry name" value="CAP_euk"/>
    <property type="match status" value="1"/>
</dbReference>
<dbReference type="InterPro" id="IPR035940">
    <property type="entry name" value="CAP_sf"/>
</dbReference>
<dbReference type="Gene3D" id="3.40.33.10">
    <property type="entry name" value="CAP"/>
    <property type="match status" value="1"/>
</dbReference>
<dbReference type="InterPro" id="IPR001283">
    <property type="entry name" value="CRISP-related"/>
</dbReference>
<dbReference type="PRINTS" id="PR00837">
    <property type="entry name" value="V5TPXLIKE"/>
</dbReference>
<feature type="chain" id="PRO_5022791681" description="Cysteine-rich venom protein" evidence="3">
    <location>
        <begin position="27"/>
        <end position="257"/>
    </location>
</feature>
<dbReference type="AlphaFoldDB" id="A0A5B9CSS5"/>
<reference evidence="5" key="1">
    <citation type="submission" date="2019-01" db="EMBL/GenBank/DDBJ databases">
        <authorList>
            <person name="Lan X.-Q."/>
            <person name="Zhao F."/>
        </authorList>
    </citation>
    <scope>NUCLEOTIDE SEQUENCE</scope>
</reference>
<dbReference type="SMART" id="SM00198">
    <property type="entry name" value="SCP"/>
    <property type="match status" value="1"/>
</dbReference>
<dbReference type="Pfam" id="PF00188">
    <property type="entry name" value="CAP"/>
    <property type="match status" value="1"/>
</dbReference>
<evidence type="ECO:0000313" key="5">
    <source>
        <dbReference type="EMBL" id="QEE04220.1"/>
    </source>
</evidence>
<dbReference type="SUPFAM" id="SSF55797">
    <property type="entry name" value="PR-1-like"/>
    <property type="match status" value="1"/>
</dbReference>
<evidence type="ECO:0000256" key="1">
    <source>
        <dbReference type="ARBA" id="ARBA00009169"/>
    </source>
</evidence>
<proteinExistence type="evidence at transcript level"/>
<evidence type="ECO:0000259" key="4">
    <source>
        <dbReference type="SMART" id="SM00198"/>
    </source>
</evidence>